<gene>
    <name evidence="1" type="ORF">RO3G_14942</name>
</gene>
<dbReference type="RefSeq" id="XP_067525627.1">
    <property type="nucleotide sequence ID" value="XM_067669526.1"/>
</dbReference>
<accession>I1CP51</accession>
<name>I1CP51_RHIO9</name>
<sequence>MADMFWAGAFSIKFYALIRTCAQAVLRYLEGGHDHPDHFFLYAGLCVIHQERDEVALSKRKREEDE</sequence>
<protein>
    <submittedName>
        <fullName evidence="1">Uncharacterized protein</fullName>
    </submittedName>
</protein>
<dbReference type="Proteomes" id="UP000009138">
    <property type="component" value="Unassembled WGS sequence"/>
</dbReference>
<reference evidence="1 2" key="1">
    <citation type="journal article" date="2009" name="PLoS Genet.">
        <title>Genomic analysis of the basal lineage fungus Rhizopus oryzae reveals a whole-genome duplication.</title>
        <authorList>
            <person name="Ma L.-J."/>
            <person name="Ibrahim A.S."/>
            <person name="Skory C."/>
            <person name="Grabherr M.G."/>
            <person name="Burger G."/>
            <person name="Butler M."/>
            <person name="Elias M."/>
            <person name="Idnurm A."/>
            <person name="Lang B.F."/>
            <person name="Sone T."/>
            <person name="Abe A."/>
            <person name="Calvo S.E."/>
            <person name="Corrochano L.M."/>
            <person name="Engels R."/>
            <person name="Fu J."/>
            <person name="Hansberg W."/>
            <person name="Kim J.-M."/>
            <person name="Kodira C.D."/>
            <person name="Koehrsen M.J."/>
            <person name="Liu B."/>
            <person name="Miranda-Saavedra D."/>
            <person name="O'Leary S."/>
            <person name="Ortiz-Castellanos L."/>
            <person name="Poulter R."/>
            <person name="Rodriguez-Romero J."/>
            <person name="Ruiz-Herrera J."/>
            <person name="Shen Y.-Q."/>
            <person name="Zeng Q."/>
            <person name="Galagan J."/>
            <person name="Birren B.W."/>
            <person name="Cuomo C.A."/>
            <person name="Wickes B.L."/>
        </authorList>
    </citation>
    <scope>NUCLEOTIDE SEQUENCE [LARGE SCALE GENOMIC DNA]</scope>
    <source>
        <strain evidence="2">RA 99-880 / ATCC MYA-4621 / FGSC 9543 / NRRL 43880</strain>
    </source>
</reference>
<dbReference type="VEuPathDB" id="FungiDB:RO3G_14942"/>
<evidence type="ECO:0000313" key="2">
    <source>
        <dbReference type="Proteomes" id="UP000009138"/>
    </source>
</evidence>
<organism evidence="1 2">
    <name type="scientific">Rhizopus delemar (strain RA 99-880 / ATCC MYA-4621 / FGSC 9543 / NRRL 43880)</name>
    <name type="common">Mucormycosis agent</name>
    <name type="synonym">Rhizopus arrhizus var. delemar</name>
    <dbReference type="NCBI Taxonomy" id="246409"/>
    <lineage>
        <taxon>Eukaryota</taxon>
        <taxon>Fungi</taxon>
        <taxon>Fungi incertae sedis</taxon>
        <taxon>Mucoromycota</taxon>
        <taxon>Mucoromycotina</taxon>
        <taxon>Mucoromycetes</taxon>
        <taxon>Mucorales</taxon>
        <taxon>Mucorineae</taxon>
        <taxon>Rhizopodaceae</taxon>
        <taxon>Rhizopus</taxon>
    </lineage>
</organism>
<dbReference type="InParanoid" id="I1CP51"/>
<proteinExistence type="predicted"/>
<dbReference type="EMBL" id="CH476746">
    <property type="protein sequence ID" value="EIE90231.1"/>
    <property type="molecule type" value="Genomic_DNA"/>
</dbReference>
<dbReference type="AlphaFoldDB" id="I1CP51"/>
<evidence type="ECO:0000313" key="1">
    <source>
        <dbReference type="EMBL" id="EIE90231.1"/>
    </source>
</evidence>
<keyword evidence="2" id="KW-1185">Reference proteome</keyword>
<dbReference type="GeneID" id="93621907"/>